<proteinExistence type="inferred from homology"/>
<accession>A0A9X3N3T2</accession>
<dbReference type="InterPro" id="IPR011234">
    <property type="entry name" value="Fumarylacetoacetase-like_C"/>
</dbReference>
<dbReference type="InterPro" id="IPR051121">
    <property type="entry name" value="FAH"/>
</dbReference>
<feature type="domain" description="Fumarylacetoacetase-like C-terminal" evidence="3">
    <location>
        <begin position="7"/>
        <end position="210"/>
    </location>
</feature>
<keyword evidence="5" id="KW-1185">Reference proteome</keyword>
<keyword evidence="2" id="KW-0479">Metal-binding</keyword>
<evidence type="ECO:0000313" key="5">
    <source>
        <dbReference type="Proteomes" id="UP001147653"/>
    </source>
</evidence>
<dbReference type="Pfam" id="PF01557">
    <property type="entry name" value="FAA_hydrolase"/>
    <property type="match status" value="1"/>
</dbReference>
<dbReference type="InterPro" id="IPR036663">
    <property type="entry name" value="Fumarylacetoacetase_C_sf"/>
</dbReference>
<comment type="caution">
    <text evidence="4">The sequence shown here is derived from an EMBL/GenBank/DDBJ whole genome shotgun (WGS) entry which is preliminary data.</text>
</comment>
<dbReference type="EMBL" id="JAPDDP010000004">
    <property type="protein sequence ID" value="MDA0179335.1"/>
    <property type="molecule type" value="Genomic_DNA"/>
</dbReference>
<sequence length="212" mass="23318">MIERPGKIVAIGLNYMDHVRESGAEPPKQPLVFCKFTTSLIGDGEEIKIPRALTERVDWEVELAAIIGKEARNVSIEDALSYVGGYTIANDVSARDLQFADVQWVRAKSLDTFCPLGPKVVQIEDPQNLKLITRVNGEVKQDSNTSEMIFSVAELVSFCSHSFTLDPGDVIVTGTPWGCGEFMEPKQSLKHGDVVECEIEGIGVLRNPVVEI</sequence>
<dbReference type="FunFam" id="3.90.850.10:FF:000002">
    <property type="entry name" value="2-hydroxyhepta-2,4-diene-1,7-dioate isomerase"/>
    <property type="match status" value="1"/>
</dbReference>
<name>A0A9X3N3T2_9ACTN</name>
<dbReference type="GO" id="GO:0016787">
    <property type="term" value="F:hydrolase activity"/>
    <property type="evidence" value="ECO:0007669"/>
    <property type="project" value="UniProtKB-KW"/>
</dbReference>
<dbReference type="GO" id="GO:0019752">
    <property type="term" value="P:carboxylic acid metabolic process"/>
    <property type="evidence" value="ECO:0007669"/>
    <property type="project" value="UniProtKB-ARBA"/>
</dbReference>
<reference evidence="4" key="1">
    <citation type="submission" date="2022-10" db="EMBL/GenBank/DDBJ databases">
        <title>The WGS of Solirubrobacter phytolaccae KCTC 29190.</title>
        <authorList>
            <person name="Jiang Z."/>
        </authorList>
    </citation>
    <scope>NUCLEOTIDE SEQUENCE</scope>
    <source>
        <strain evidence="4">KCTC 29190</strain>
    </source>
</reference>
<dbReference type="RefSeq" id="WP_270023605.1">
    <property type="nucleotide sequence ID" value="NZ_JAPDDP010000004.1"/>
</dbReference>
<dbReference type="PANTHER" id="PTHR42796:SF4">
    <property type="entry name" value="FUMARYLACETOACETATE HYDROLASE DOMAIN-CONTAINING PROTEIN 2A"/>
    <property type="match status" value="1"/>
</dbReference>
<evidence type="ECO:0000313" key="4">
    <source>
        <dbReference type="EMBL" id="MDA0179335.1"/>
    </source>
</evidence>
<evidence type="ECO:0000256" key="2">
    <source>
        <dbReference type="ARBA" id="ARBA00022723"/>
    </source>
</evidence>
<dbReference type="Proteomes" id="UP001147653">
    <property type="component" value="Unassembled WGS sequence"/>
</dbReference>
<dbReference type="AlphaFoldDB" id="A0A9X3N3T2"/>
<comment type="similarity">
    <text evidence="1">Belongs to the FAH family.</text>
</comment>
<dbReference type="SUPFAM" id="SSF56529">
    <property type="entry name" value="FAH"/>
    <property type="match status" value="1"/>
</dbReference>
<gene>
    <name evidence="4" type="ORF">OJ997_03420</name>
</gene>
<dbReference type="Gene3D" id="3.90.850.10">
    <property type="entry name" value="Fumarylacetoacetase-like, C-terminal domain"/>
    <property type="match status" value="1"/>
</dbReference>
<dbReference type="GO" id="GO:0046872">
    <property type="term" value="F:metal ion binding"/>
    <property type="evidence" value="ECO:0007669"/>
    <property type="project" value="UniProtKB-KW"/>
</dbReference>
<dbReference type="GO" id="GO:0016853">
    <property type="term" value="F:isomerase activity"/>
    <property type="evidence" value="ECO:0007669"/>
    <property type="project" value="UniProtKB-ARBA"/>
</dbReference>
<keyword evidence="4" id="KW-0378">Hydrolase</keyword>
<dbReference type="PANTHER" id="PTHR42796">
    <property type="entry name" value="FUMARYLACETOACETATE HYDROLASE DOMAIN-CONTAINING PROTEIN 2A-RELATED"/>
    <property type="match status" value="1"/>
</dbReference>
<organism evidence="4 5">
    <name type="scientific">Solirubrobacter phytolaccae</name>
    <dbReference type="NCBI Taxonomy" id="1404360"/>
    <lineage>
        <taxon>Bacteria</taxon>
        <taxon>Bacillati</taxon>
        <taxon>Actinomycetota</taxon>
        <taxon>Thermoleophilia</taxon>
        <taxon>Solirubrobacterales</taxon>
        <taxon>Solirubrobacteraceae</taxon>
        <taxon>Solirubrobacter</taxon>
    </lineage>
</organism>
<protein>
    <submittedName>
        <fullName evidence="4">Fumarylacetoacetate hydrolase family protein</fullName>
    </submittedName>
</protein>
<evidence type="ECO:0000256" key="1">
    <source>
        <dbReference type="ARBA" id="ARBA00010211"/>
    </source>
</evidence>
<evidence type="ECO:0000259" key="3">
    <source>
        <dbReference type="Pfam" id="PF01557"/>
    </source>
</evidence>